<evidence type="ECO:0008006" key="3">
    <source>
        <dbReference type="Google" id="ProtNLM"/>
    </source>
</evidence>
<evidence type="ECO:0000313" key="2">
    <source>
        <dbReference type="Proteomes" id="UP000028703"/>
    </source>
</evidence>
<organism evidence="1 2">
    <name type="scientific">Chryseobacterium luteum</name>
    <dbReference type="NCBI Taxonomy" id="421531"/>
    <lineage>
        <taxon>Bacteria</taxon>
        <taxon>Pseudomonadati</taxon>
        <taxon>Bacteroidota</taxon>
        <taxon>Flavobacteriia</taxon>
        <taxon>Flavobacteriales</taxon>
        <taxon>Weeksellaceae</taxon>
        <taxon>Chryseobacterium group</taxon>
        <taxon>Chryseobacterium</taxon>
    </lineage>
</organism>
<dbReference type="Proteomes" id="UP000028703">
    <property type="component" value="Unassembled WGS sequence"/>
</dbReference>
<dbReference type="STRING" id="421531.IX38_12495"/>
<protein>
    <recommendedName>
        <fullName evidence="3">YokE-like PH domain-containing protein</fullName>
    </recommendedName>
</protein>
<evidence type="ECO:0000313" key="1">
    <source>
        <dbReference type="EMBL" id="KFF02784.1"/>
    </source>
</evidence>
<name>A0A085ZEC0_9FLAO</name>
<accession>A0A085ZEC0</accession>
<gene>
    <name evidence="1" type="ORF">IX38_12495</name>
</gene>
<comment type="caution">
    <text evidence="1">The sequence shown here is derived from an EMBL/GenBank/DDBJ whole genome shotgun (WGS) entry which is preliminary data.</text>
</comment>
<proteinExistence type="predicted"/>
<dbReference type="EMBL" id="JPRO01000010">
    <property type="protein sequence ID" value="KFF02784.1"/>
    <property type="molecule type" value="Genomic_DNA"/>
</dbReference>
<reference evidence="1 2" key="1">
    <citation type="submission" date="2014-07" db="EMBL/GenBank/DDBJ databases">
        <title>Genome of Chryseobacterium luteum DSM 18605.</title>
        <authorList>
            <person name="Stropko S.J."/>
            <person name="Pipes S.E."/>
            <person name="Newman J.D."/>
        </authorList>
    </citation>
    <scope>NUCLEOTIDE SEQUENCE [LARGE SCALE GENOMIC DNA]</scope>
    <source>
        <strain evidence="1 2">DSM 18605</strain>
    </source>
</reference>
<dbReference type="AlphaFoldDB" id="A0A085ZEC0"/>
<sequence length="125" mass="14763">MYFLFRRYFTNYEKMINMLDDNEVAELQNVNDSILKISKYFPSFIITSGKIIVIKAINIFEINIDAITEISFNSFYNRSGRNNVVIIKQNNSSPYSFIISNRLDQQNYLIKKVKGFNPEIIIHYN</sequence>
<keyword evidence="2" id="KW-1185">Reference proteome</keyword>